<keyword evidence="3 5" id="KW-0378">Hydrolase</keyword>
<dbReference type="RefSeq" id="WP_069311912.1">
    <property type="nucleotide sequence ID" value="NZ_MDTU01000001.1"/>
</dbReference>
<keyword evidence="1 5" id="KW-0963">Cytoplasm</keyword>
<dbReference type="PANTHER" id="PTHR42872">
    <property type="entry name" value="PROTEIN-GLUTAMATE METHYLESTERASE/PROTEIN-GLUTAMINE GLUTAMINASE"/>
    <property type="match status" value="1"/>
</dbReference>
<evidence type="ECO:0000256" key="5">
    <source>
        <dbReference type="HAMAP-Rule" id="MF_00099"/>
    </source>
</evidence>
<comment type="function">
    <text evidence="5">Involved in chemotaxis. Part of a chemotaxis signal transduction system that modulates chemotaxis in response to various stimuli. Catalyzes the demethylation of specific methylglutamate residues introduced into the chemoreceptors (methyl-accepting chemotaxis proteins or MCP) by CheR. Also mediates the irreversible deamidation of specific glutamine residues to glutamic acid.</text>
</comment>
<keyword evidence="2 5" id="KW-0145">Chemotaxis</keyword>
<dbReference type="PROSITE" id="PS50122">
    <property type="entry name" value="CHEB"/>
    <property type="match status" value="1"/>
</dbReference>
<dbReference type="EMBL" id="MDTU01000001">
    <property type="protein sequence ID" value="ODN42113.1"/>
    <property type="molecule type" value="Genomic_DNA"/>
</dbReference>
<protein>
    <recommendedName>
        <fullName evidence="5">Protein-glutamate methylesterase/protein-glutamine glutaminase</fullName>
        <ecNumber evidence="5">3.1.1.61</ecNumber>
        <ecNumber evidence="5">3.5.1.44</ecNumber>
    </recommendedName>
</protein>
<feature type="modified residue" description="4-aspartylphosphate" evidence="5 7">
    <location>
        <position position="54"/>
    </location>
</feature>
<feature type="active site" evidence="5 6">
    <location>
        <position position="165"/>
    </location>
</feature>
<evidence type="ECO:0000313" key="10">
    <source>
        <dbReference type="EMBL" id="ODN42113.1"/>
    </source>
</evidence>
<dbReference type="CDD" id="cd17541">
    <property type="entry name" value="REC_CheB-like"/>
    <property type="match status" value="1"/>
</dbReference>
<evidence type="ECO:0000256" key="7">
    <source>
        <dbReference type="PROSITE-ProRule" id="PRU00169"/>
    </source>
</evidence>
<dbReference type="Proteomes" id="UP000094329">
    <property type="component" value="Unassembled WGS sequence"/>
</dbReference>
<keyword evidence="5 7" id="KW-0597">Phosphoprotein</keyword>
<accession>A0ABX3A399</accession>
<sequence length="350" mass="38888">MIKVLIVDDSKLIQEVLTSLLSMDKEIEIVDVAEDPFDAREKIKRHNPDVITLDVEMPKMDGLTFLENLMRLRPMPVVMISTLTQKGADTTLKALELGAVDFIPKPQVENIEKLMEMSSVVINKVKVAAKSKVIHHDEYHQVAKVKSYQRQARRLEDKVIAFGSSTGGVTVVNDILLALPEKIPAVIIAQHMPPEFTGSFARRLDNEVKHPVYEAENMQEVKSGAIYIAPGGKNLQLKKRAGSVRFNIFEDSNQFSFQPSVDVLLSSVAKLYNKNALGIMLTGMGRDGAEGMKEMRDSGACTLAQDERSSLIWGMPGAAVELDAVTKVLSPTKIVEHISYFIAEDKKLWN</sequence>
<comment type="PTM">
    <text evidence="5">Phosphorylated by CheA. Phosphorylation of the N-terminal regulatory domain activates the methylesterase activity.</text>
</comment>
<comment type="subcellular location">
    <subcellularLocation>
        <location evidence="5">Cytoplasm</location>
    </subcellularLocation>
</comment>
<evidence type="ECO:0000259" key="9">
    <source>
        <dbReference type="PROSITE" id="PS50122"/>
    </source>
</evidence>
<dbReference type="InterPro" id="IPR000673">
    <property type="entry name" value="Sig_transdc_resp-reg_Me-estase"/>
</dbReference>
<evidence type="ECO:0000256" key="3">
    <source>
        <dbReference type="ARBA" id="ARBA00022801"/>
    </source>
</evidence>
<dbReference type="HAMAP" id="MF_00099">
    <property type="entry name" value="CheB_chemtxs"/>
    <property type="match status" value="1"/>
</dbReference>
<comment type="caution">
    <text evidence="10">The sequence shown here is derived from an EMBL/GenBank/DDBJ whole genome shotgun (WGS) entry which is preliminary data.</text>
</comment>
<dbReference type="SUPFAM" id="SSF52172">
    <property type="entry name" value="CheY-like"/>
    <property type="match status" value="1"/>
</dbReference>
<dbReference type="Gene3D" id="3.40.50.2300">
    <property type="match status" value="1"/>
</dbReference>
<dbReference type="Gene3D" id="3.40.50.180">
    <property type="entry name" value="Methylesterase CheB, C-terminal domain"/>
    <property type="match status" value="1"/>
</dbReference>
<feature type="active site" evidence="5 6">
    <location>
        <position position="287"/>
    </location>
</feature>
<evidence type="ECO:0000256" key="2">
    <source>
        <dbReference type="ARBA" id="ARBA00022500"/>
    </source>
</evidence>
<dbReference type="InterPro" id="IPR008248">
    <property type="entry name" value="CheB-like"/>
</dbReference>
<comment type="similarity">
    <text evidence="5">Belongs to the CheB family.</text>
</comment>
<dbReference type="SMART" id="SM00448">
    <property type="entry name" value="REC"/>
    <property type="match status" value="1"/>
</dbReference>
<reference evidence="10 11" key="1">
    <citation type="submission" date="2016-08" db="EMBL/GenBank/DDBJ databases">
        <title>Draft genome sequence of Candidatus Piscirickettsia litoralis, from seawater.</title>
        <authorList>
            <person name="Wan X."/>
            <person name="Lee A.J."/>
            <person name="Hou S."/>
            <person name="Donachie S.P."/>
        </authorList>
    </citation>
    <scope>NUCLEOTIDE SEQUENCE [LARGE SCALE GENOMIC DNA]</scope>
    <source>
        <strain evidence="10 11">Y2</strain>
    </source>
</reference>
<name>A0ABX3A399_9GAMM</name>
<dbReference type="CDD" id="cd16432">
    <property type="entry name" value="CheB_Rec"/>
    <property type="match status" value="1"/>
</dbReference>
<dbReference type="InterPro" id="IPR011006">
    <property type="entry name" value="CheY-like_superfamily"/>
</dbReference>
<comment type="catalytic activity">
    <reaction evidence="4 5">
        <text>[protein]-L-glutamate 5-O-methyl ester + H2O = L-glutamyl-[protein] + methanol + H(+)</text>
        <dbReference type="Rhea" id="RHEA:23236"/>
        <dbReference type="Rhea" id="RHEA-COMP:10208"/>
        <dbReference type="Rhea" id="RHEA-COMP:10311"/>
        <dbReference type="ChEBI" id="CHEBI:15377"/>
        <dbReference type="ChEBI" id="CHEBI:15378"/>
        <dbReference type="ChEBI" id="CHEBI:17790"/>
        <dbReference type="ChEBI" id="CHEBI:29973"/>
        <dbReference type="ChEBI" id="CHEBI:82795"/>
        <dbReference type="EC" id="3.1.1.61"/>
    </reaction>
</comment>
<dbReference type="Pfam" id="PF00072">
    <property type="entry name" value="Response_reg"/>
    <property type="match status" value="1"/>
</dbReference>
<dbReference type="PROSITE" id="PS50110">
    <property type="entry name" value="RESPONSE_REGULATORY"/>
    <property type="match status" value="1"/>
</dbReference>
<comment type="catalytic activity">
    <reaction evidence="5">
        <text>L-glutaminyl-[protein] + H2O = L-glutamyl-[protein] + NH4(+)</text>
        <dbReference type="Rhea" id="RHEA:16441"/>
        <dbReference type="Rhea" id="RHEA-COMP:10207"/>
        <dbReference type="Rhea" id="RHEA-COMP:10208"/>
        <dbReference type="ChEBI" id="CHEBI:15377"/>
        <dbReference type="ChEBI" id="CHEBI:28938"/>
        <dbReference type="ChEBI" id="CHEBI:29973"/>
        <dbReference type="ChEBI" id="CHEBI:30011"/>
        <dbReference type="EC" id="3.5.1.44"/>
    </reaction>
</comment>
<organism evidence="10 11">
    <name type="scientific">Piscirickettsia litoralis</name>
    <dbReference type="NCBI Taxonomy" id="1891921"/>
    <lineage>
        <taxon>Bacteria</taxon>
        <taxon>Pseudomonadati</taxon>
        <taxon>Pseudomonadota</taxon>
        <taxon>Gammaproteobacteria</taxon>
        <taxon>Thiotrichales</taxon>
        <taxon>Piscirickettsiaceae</taxon>
        <taxon>Piscirickettsia</taxon>
    </lineage>
</organism>
<keyword evidence="11" id="KW-1185">Reference proteome</keyword>
<evidence type="ECO:0000313" key="11">
    <source>
        <dbReference type="Proteomes" id="UP000094329"/>
    </source>
</evidence>
<dbReference type="InterPro" id="IPR035909">
    <property type="entry name" value="CheB_C"/>
</dbReference>
<proteinExistence type="inferred from homology"/>
<dbReference type="InterPro" id="IPR001789">
    <property type="entry name" value="Sig_transdc_resp-reg_receiver"/>
</dbReference>
<evidence type="ECO:0000256" key="4">
    <source>
        <dbReference type="ARBA" id="ARBA00048267"/>
    </source>
</evidence>
<comment type="domain">
    <text evidence="5">Contains a C-terminal catalytic domain, and an N-terminal region which modulates catalytic activity.</text>
</comment>
<dbReference type="PANTHER" id="PTHR42872:SF6">
    <property type="entry name" value="PROTEIN-GLUTAMATE METHYLESTERASE_PROTEIN-GLUTAMINE GLUTAMINASE"/>
    <property type="match status" value="1"/>
</dbReference>
<dbReference type="PIRSF" id="PIRSF000876">
    <property type="entry name" value="RR_chemtxs_CheB"/>
    <property type="match status" value="1"/>
</dbReference>
<dbReference type="SUPFAM" id="SSF52738">
    <property type="entry name" value="Methylesterase CheB, C-terminal domain"/>
    <property type="match status" value="1"/>
</dbReference>
<dbReference type="NCBIfam" id="NF001965">
    <property type="entry name" value="PRK00742.1"/>
    <property type="match status" value="1"/>
</dbReference>
<dbReference type="NCBIfam" id="NF009206">
    <property type="entry name" value="PRK12555.1"/>
    <property type="match status" value="1"/>
</dbReference>
<dbReference type="EC" id="3.1.1.61" evidence="5"/>
<gene>
    <name evidence="5" type="primary">cheB</name>
    <name evidence="10" type="ORF">BGC07_03065</name>
</gene>
<feature type="domain" description="Response regulatory" evidence="8">
    <location>
        <begin position="3"/>
        <end position="120"/>
    </location>
</feature>
<dbReference type="Pfam" id="PF01339">
    <property type="entry name" value="CheB_methylest"/>
    <property type="match status" value="1"/>
</dbReference>
<dbReference type="EC" id="3.5.1.44" evidence="5"/>
<feature type="domain" description="CheB-type methylesterase" evidence="9">
    <location>
        <begin position="157"/>
        <end position="345"/>
    </location>
</feature>
<evidence type="ECO:0000256" key="6">
    <source>
        <dbReference type="PROSITE-ProRule" id="PRU00050"/>
    </source>
</evidence>
<feature type="active site" evidence="5 6">
    <location>
        <position position="191"/>
    </location>
</feature>
<evidence type="ECO:0000259" key="8">
    <source>
        <dbReference type="PROSITE" id="PS50110"/>
    </source>
</evidence>
<evidence type="ECO:0000256" key="1">
    <source>
        <dbReference type="ARBA" id="ARBA00022490"/>
    </source>
</evidence>